<gene>
    <name evidence="3" type="ORF">HU200_058263</name>
</gene>
<keyword evidence="1" id="KW-0472">Membrane</keyword>
<organism evidence="3 4">
    <name type="scientific">Digitaria exilis</name>
    <dbReference type="NCBI Taxonomy" id="1010633"/>
    <lineage>
        <taxon>Eukaryota</taxon>
        <taxon>Viridiplantae</taxon>
        <taxon>Streptophyta</taxon>
        <taxon>Embryophyta</taxon>
        <taxon>Tracheophyta</taxon>
        <taxon>Spermatophyta</taxon>
        <taxon>Magnoliopsida</taxon>
        <taxon>Liliopsida</taxon>
        <taxon>Poales</taxon>
        <taxon>Poaceae</taxon>
        <taxon>PACMAD clade</taxon>
        <taxon>Panicoideae</taxon>
        <taxon>Panicodae</taxon>
        <taxon>Paniceae</taxon>
        <taxon>Anthephorinae</taxon>
        <taxon>Digitaria</taxon>
    </lineage>
</organism>
<sequence length="566" mass="63301">MADSIAIYAIGHLAVTSQAAEHQVMALWAPLLLVHLGGQDNITAYAIEDNRLWLRHLQTLVVQAVGAAYVLYVSLQVEPAAGGDGRRSSSQRHPWLRHAAVLLFLVGVGKYGERVWAMFLADHSTYASYKYTQAKSAIRYTSVTEIPKTELSERDTEGMWKVAICLLDFAKDVLMGPRLWLNLVEPYKLPIRGDVMRKVAEMQLSLMHDVFYTKVEMIHTHPFFLCIRVFYLVATPVALSLFHLHQAAADQQGTSRRDAVVTYVLLAGAVVLEVVSLLTRALSIWTWRPLAFQSRQVVWTRFVPMCSAAAASRFSSLAYFVGHEDWWNTFINSCSTRVSPLIKDLLVRQVLKSVGISKDSPSHISNSRGRAALERWGWAHHAGPSPYPDEEDKVVLESVVSLEFGESILVWHCASDAYLHWYRSEQLKTQGHRLRQEDAAAAAAAAAAAEMDNLARAVQALSNYMFFLLAARPYMLPPASRARYGELCSDLIRYPEHYSGCSELLCAHAMNPPIRTSVSLALPLQFRPPADGTDRISNWTMKKAYDLCECLINRDRELQDAPAAAG</sequence>
<comment type="caution">
    <text evidence="3">The sequence shown here is derived from an EMBL/GenBank/DDBJ whole genome shotgun (WGS) entry which is preliminary data.</text>
</comment>
<evidence type="ECO:0000313" key="3">
    <source>
        <dbReference type="EMBL" id="KAF8659797.1"/>
    </source>
</evidence>
<dbReference type="EMBL" id="JACEFO010002453">
    <property type="protein sequence ID" value="KAF8659797.1"/>
    <property type="molecule type" value="Genomic_DNA"/>
</dbReference>
<dbReference type="AlphaFoldDB" id="A0A835E283"/>
<dbReference type="OrthoDB" id="714019at2759"/>
<keyword evidence="1" id="KW-0812">Transmembrane</keyword>
<evidence type="ECO:0000259" key="2">
    <source>
        <dbReference type="Pfam" id="PF13968"/>
    </source>
</evidence>
<dbReference type="InterPro" id="IPR025315">
    <property type="entry name" value="DUF4220"/>
</dbReference>
<feature type="transmembrane region" description="Helical" evidence="1">
    <location>
        <begin position="222"/>
        <end position="242"/>
    </location>
</feature>
<proteinExistence type="predicted"/>
<dbReference type="Pfam" id="PF13968">
    <property type="entry name" value="DUF4220"/>
    <property type="match status" value="1"/>
</dbReference>
<evidence type="ECO:0000256" key="1">
    <source>
        <dbReference type="SAM" id="Phobius"/>
    </source>
</evidence>
<evidence type="ECO:0000313" key="4">
    <source>
        <dbReference type="Proteomes" id="UP000636709"/>
    </source>
</evidence>
<keyword evidence="1" id="KW-1133">Transmembrane helix</keyword>
<dbReference type="Proteomes" id="UP000636709">
    <property type="component" value="Unassembled WGS sequence"/>
</dbReference>
<feature type="domain" description="DUF4220" evidence="2">
    <location>
        <begin position="1"/>
        <end position="309"/>
    </location>
</feature>
<protein>
    <recommendedName>
        <fullName evidence="2">DUF4220 domain-containing protein</fullName>
    </recommendedName>
</protein>
<dbReference type="PANTHER" id="PTHR31325">
    <property type="entry name" value="OS01G0798800 PROTEIN-RELATED"/>
    <property type="match status" value="1"/>
</dbReference>
<reference evidence="3" key="1">
    <citation type="submission" date="2020-07" db="EMBL/GenBank/DDBJ databases">
        <title>Genome sequence and genetic diversity analysis of an under-domesticated orphan crop, white fonio (Digitaria exilis).</title>
        <authorList>
            <person name="Bennetzen J.L."/>
            <person name="Chen S."/>
            <person name="Ma X."/>
            <person name="Wang X."/>
            <person name="Yssel A.E.J."/>
            <person name="Chaluvadi S.R."/>
            <person name="Johnson M."/>
            <person name="Gangashetty P."/>
            <person name="Hamidou F."/>
            <person name="Sanogo M.D."/>
            <person name="Zwaenepoel A."/>
            <person name="Wallace J."/>
            <person name="Van De Peer Y."/>
            <person name="Van Deynze A."/>
        </authorList>
    </citation>
    <scope>NUCLEOTIDE SEQUENCE</scope>
    <source>
        <tissue evidence="3">Leaves</tissue>
    </source>
</reference>
<keyword evidence="4" id="KW-1185">Reference proteome</keyword>
<accession>A0A835E283</accession>
<feature type="transmembrane region" description="Helical" evidence="1">
    <location>
        <begin position="263"/>
        <end position="287"/>
    </location>
</feature>
<name>A0A835E283_9POAL</name>